<dbReference type="Pfam" id="PF01850">
    <property type="entry name" value="PIN"/>
    <property type="match status" value="1"/>
</dbReference>
<accession>A0A1S7SCT5</accession>
<reference evidence="2 3" key="1">
    <citation type="submission" date="2016-01" db="EMBL/GenBank/DDBJ databases">
        <authorList>
            <person name="Oliw E.H."/>
        </authorList>
    </citation>
    <scope>NUCLEOTIDE SEQUENCE [LARGE SCALE GENOMIC DNA]</scope>
    <source>
        <strain evidence="2 3">Kerr 14</strain>
    </source>
</reference>
<dbReference type="CDD" id="cd09871">
    <property type="entry name" value="PIN_MtVapC28-VapC30-like"/>
    <property type="match status" value="1"/>
</dbReference>
<evidence type="ECO:0000259" key="1">
    <source>
        <dbReference type="Pfam" id="PF01850"/>
    </source>
</evidence>
<name>A0A1S7SCT5_AGRTU</name>
<organism evidence="2 3">
    <name type="scientific">Agrobacterium tumefaciens str. Kerr 14</name>
    <dbReference type="NCBI Taxonomy" id="1183424"/>
    <lineage>
        <taxon>Bacteria</taxon>
        <taxon>Pseudomonadati</taxon>
        <taxon>Pseudomonadota</taxon>
        <taxon>Alphaproteobacteria</taxon>
        <taxon>Hyphomicrobiales</taxon>
        <taxon>Rhizobiaceae</taxon>
        <taxon>Rhizobium/Agrobacterium group</taxon>
        <taxon>Agrobacterium</taxon>
        <taxon>Agrobacterium tumefaciens complex</taxon>
    </lineage>
</organism>
<dbReference type="InterPro" id="IPR029060">
    <property type="entry name" value="PIN-like_dom_sf"/>
</dbReference>
<keyword evidence="2" id="KW-0378">Hydrolase</keyword>
<dbReference type="InterPro" id="IPR002716">
    <property type="entry name" value="PIN_dom"/>
</dbReference>
<feature type="domain" description="PIN" evidence="1">
    <location>
        <begin position="1"/>
        <end position="113"/>
    </location>
</feature>
<dbReference type="GO" id="GO:0016787">
    <property type="term" value="F:hydrolase activity"/>
    <property type="evidence" value="ECO:0007669"/>
    <property type="project" value="UniProtKB-KW"/>
</dbReference>
<dbReference type="EC" id="3.1.-.-" evidence="2"/>
<proteinExistence type="predicted"/>
<dbReference type="EMBL" id="FBWC01000038">
    <property type="protein sequence ID" value="CUX66567.1"/>
    <property type="molecule type" value="Genomic_DNA"/>
</dbReference>
<dbReference type="Gene3D" id="3.40.50.1010">
    <property type="entry name" value="5'-nuclease"/>
    <property type="match status" value="1"/>
</dbReference>
<protein>
    <submittedName>
        <fullName evidence="2">Putative enzyme</fullName>
        <ecNumber evidence="2">3.1.-.-</ecNumber>
    </submittedName>
</protein>
<dbReference type="AlphaFoldDB" id="A0A1S7SCT5"/>
<evidence type="ECO:0000313" key="2">
    <source>
        <dbReference type="EMBL" id="CUX66567.1"/>
    </source>
</evidence>
<dbReference type="Proteomes" id="UP000191897">
    <property type="component" value="Unassembled WGS sequence"/>
</dbReference>
<dbReference type="RefSeq" id="WP_080867779.1">
    <property type="nucleotide sequence ID" value="NZ_LT009732.1"/>
</dbReference>
<evidence type="ECO:0000313" key="3">
    <source>
        <dbReference type="Proteomes" id="UP000191897"/>
    </source>
</evidence>
<gene>
    <name evidence="2" type="ORF">AGR4C_pa70049</name>
</gene>
<sequence>MVVDTSVTVAIPRDVPEAISVEKALVSDAVCLVPASCVLEARMVPVSQRGEHALAEIDMRRSKIAADIIPVDADLVDLATQAWLTYGKGRHPASLNFADCFSYALAKRADVPALIICQVFAQIDIASA</sequence>
<dbReference type="SUPFAM" id="SSF88723">
    <property type="entry name" value="PIN domain-like"/>
    <property type="match status" value="1"/>
</dbReference>